<organism evidence="1 2">
    <name type="scientific">Segatella copri</name>
    <dbReference type="NCBI Taxonomy" id="165179"/>
    <lineage>
        <taxon>Bacteria</taxon>
        <taxon>Pseudomonadati</taxon>
        <taxon>Bacteroidota</taxon>
        <taxon>Bacteroidia</taxon>
        <taxon>Bacteroidales</taxon>
        <taxon>Prevotellaceae</taxon>
        <taxon>Segatella</taxon>
    </lineage>
</organism>
<sequence>MKISEIKNELLTTLSPCVLNHGFKVNKTKFCLKKNDENNESQFSFDYNSWGDEIHLFPYVQIKNKMIHSICEANGFHLNYTAFINLLLLRKIYDGTYTEDSKWQLQYDRQDRFIIFNKRDLENTEKEMINLVSFGLEYLETNNNVYAIDKMYNTPPLNKQNPNCSGFDTQCIIGLISAKLAHNKNYGQICDYYSSSINSEDMLQDTRHKFESIKKFIETL</sequence>
<comment type="caution">
    <text evidence="1">The sequence shown here is derived from an EMBL/GenBank/DDBJ whole genome shotgun (WGS) entry which is preliminary data.</text>
</comment>
<evidence type="ECO:0000313" key="1">
    <source>
        <dbReference type="EMBL" id="RGN03063.1"/>
    </source>
</evidence>
<proteinExistence type="predicted"/>
<dbReference type="RefSeq" id="WP_147330181.1">
    <property type="nucleotide sequence ID" value="NZ_QRSU01000075.1"/>
</dbReference>
<gene>
    <name evidence="1" type="ORF">DXB80_14410</name>
</gene>
<name>A0AA92T0W0_9BACT</name>
<evidence type="ECO:0000313" key="2">
    <source>
        <dbReference type="Proteomes" id="UP000261245"/>
    </source>
</evidence>
<reference evidence="1 2" key="1">
    <citation type="submission" date="2018-08" db="EMBL/GenBank/DDBJ databases">
        <title>A genome reference for cultivated species of the human gut microbiota.</title>
        <authorList>
            <person name="Zou Y."/>
            <person name="Xue W."/>
            <person name="Luo G."/>
        </authorList>
    </citation>
    <scope>NUCLEOTIDE SEQUENCE [LARGE SCALE GENOMIC DNA]</scope>
    <source>
        <strain evidence="1 2">OM06-11</strain>
    </source>
</reference>
<dbReference type="AlphaFoldDB" id="A0AA92T0W0"/>
<dbReference type="Proteomes" id="UP000261245">
    <property type="component" value="Unassembled WGS sequence"/>
</dbReference>
<accession>A0AA92T0W0</accession>
<dbReference type="EMBL" id="QSUC01000070">
    <property type="protein sequence ID" value="RGN03063.1"/>
    <property type="molecule type" value="Genomic_DNA"/>
</dbReference>
<protein>
    <submittedName>
        <fullName evidence="1">Uncharacterized protein</fullName>
    </submittedName>
</protein>